<evidence type="ECO:0000313" key="5">
    <source>
        <dbReference type="Proteomes" id="UP001165679"/>
    </source>
</evidence>
<dbReference type="NCBIfam" id="TIGR00502">
    <property type="entry name" value="nagB"/>
    <property type="match status" value="1"/>
</dbReference>
<proteinExistence type="predicted"/>
<dbReference type="RefSeq" id="WP_264713688.1">
    <property type="nucleotide sequence ID" value="NZ_JAPDNT010000006.1"/>
</dbReference>
<reference evidence="4" key="2">
    <citation type="submission" date="2022-10" db="EMBL/GenBank/DDBJ databases">
        <authorList>
            <person name="Trinh H.N."/>
        </authorList>
    </citation>
    <scope>NUCLEOTIDE SEQUENCE</scope>
    <source>
        <strain evidence="4">RN2-1</strain>
    </source>
</reference>
<keyword evidence="5" id="KW-1185">Reference proteome</keyword>
<sequence>MSEIDQQIATEIVADAAAVAERVSDIILARVRAQPRLTLGLATGRTMVPIYQRLVAAYRAGTVSFRGCTTFNLDEYCGLAAHDPASFHTYMRASFFDHVDLRADHAHVPDGMAADADGESLRYERLIAAAGGIDLQVLGIGINGHIGFNEPGSPLRSRTCRVTLAPETRAANSFSFGEGRAVPSHAITMGIATILDAREIVLVATGRDKKRAVEAALNGPVSEDCPASALRRHHHACLVCDEDVLVR</sequence>
<dbReference type="EC" id="3.5.99.6" evidence="2"/>
<feature type="domain" description="Glucosamine/galactosamine-6-phosphate isomerase" evidence="3">
    <location>
        <begin position="16"/>
        <end position="234"/>
    </location>
</feature>
<dbReference type="GO" id="GO:0004342">
    <property type="term" value="F:glucosamine-6-phosphate deaminase activity"/>
    <property type="evidence" value="ECO:0007669"/>
    <property type="project" value="UniProtKB-UniRule"/>
</dbReference>
<dbReference type="SUPFAM" id="SSF100950">
    <property type="entry name" value="NagB/RpiA/CoA transferase-like"/>
    <property type="match status" value="1"/>
</dbReference>
<evidence type="ECO:0000259" key="3">
    <source>
        <dbReference type="Pfam" id="PF01182"/>
    </source>
</evidence>
<protein>
    <recommendedName>
        <fullName evidence="2">Glucosamine-6-phosphate deaminase</fullName>
        <ecNumber evidence="2">3.5.99.6</ecNumber>
    </recommendedName>
</protein>
<dbReference type="EMBL" id="JAPDNT010000006">
    <property type="protein sequence ID" value="MCW3475004.1"/>
    <property type="molecule type" value="Genomic_DNA"/>
</dbReference>
<reference evidence="4" key="1">
    <citation type="submission" date="2022-09" db="EMBL/GenBank/DDBJ databases">
        <title>Rhodovastum sp. nov. RN2-1 isolated from soil in Seongnam, South Korea.</title>
        <authorList>
            <person name="Le N.T."/>
        </authorList>
    </citation>
    <scope>NUCLEOTIDE SEQUENCE</scope>
    <source>
        <strain evidence="4">RN2-1</strain>
    </source>
</reference>
<accession>A0AA41YJQ3</accession>
<name>A0AA41YJQ3_9PROT</name>
<dbReference type="InterPro" id="IPR004547">
    <property type="entry name" value="Glucosamine6P_isomerase"/>
</dbReference>
<dbReference type="GO" id="GO:0042802">
    <property type="term" value="F:identical protein binding"/>
    <property type="evidence" value="ECO:0007669"/>
    <property type="project" value="TreeGrafter"/>
</dbReference>
<evidence type="ECO:0000256" key="2">
    <source>
        <dbReference type="NCBIfam" id="TIGR00502"/>
    </source>
</evidence>
<dbReference type="InterPro" id="IPR018321">
    <property type="entry name" value="Glucosamine6P_isomerase_CS"/>
</dbReference>
<dbReference type="Proteomes" id="UP001165679">
    <property type="component" value="Unassembled WGS sequence"/>
</dbReference>
<dbReference type="CDD" id="cd01399">
    <property type="entry name" value="GlcN6P_deaminase"/>
    <property type="match status" value="1"/>
</dbReference>
<dbReference type="GO" id="GO:0005737">
    <property type="term" value="C:cytoplasm"/>
    <property type="evidence" value="ECO:0007669"/>
    <property type="project" value="TreeGrafter"/>
</dbReference>
<dbReference type="AlphaFoldDB" id="A0AA41YJQ3"/>
<dbReference type="GO" id="GO:0006046">
    <property type="term" value="P:N-acetylglucosamine catabolic process"/>
    <property type="evidence" value="ECO:0007669"/>
    <property type="project" value="UniProtKB-UniRule"/>
</dbReference>
<dbReference type="Gene3D" id="3.40.50.1360">
    <property type="match status" value="1"/>
</dbReference>
<dbReference type="PANTHER" id="PTHR11280">
    <property type="entry name" value="GLUCOSAMINE-6-PHOSPHATE ISOMERASE"/>
    <property type="match status" value="1"/>
</dbReference>
<dbReference type="InterPro" id="IPR006148">
    <property type="entry name" value="Glc/Gal-6P_isomerase"/>
</dbReference>
<dbReference type="GO" id="GO:0005975">
    <property type="term" value="P:carbohydrate metabolic process"/>
    <property type="evidence" value="ECO:0007669"/>
    <property type="project" value="InterPro"/>
</dbReference>
<dbReference type="InterPro" id="IPR037171">
    <property type="entry name" value="NagB/RpiA_transferase-like"/>
</dbReference>
<dbReference type="PANTHER" id="PTHR11280:SF5">
    <property type="entry name" value="GLUCOSAMINE-6-PHOSPHATE ISOMERASE"/>
    <property type="match status" value="1"/>
</dbReference>
<gene>
    <name evidence="4" type="primary">nagB</name>
    <name evidence="4" type="ORF">OL599_10510</name>
</gene>
<dbReference type="Pfam" id="PF01182">
    <property type="entry name" value="Glucosamine_iso"/>
    <property type="match status" value="1"/>
</dbReference>
<dbReference type="GO" id="GO:0006043">
    <property type="term" value="P:glucosamine catabolic process"/>
    <property type="evidence" value="ECO:0007669"/>
    <property type="project" value="TreeGrafter"/>
</dbReference>
<keyword evidence="1 4" id="KW-0378">Hydrolase</keyword>
<organism evidence="4 5">
    <name type="scientific">Limobrevibacterium gyesilva</name>
    <dbReference type="NCBI Taxonomy" id="2991712"/>
    <lineage>
        <taxon>Bacteria</taxon>
        <taxon>Pseudomonadati</taxon>
        <taxon>Pseudomonadota</taxon>
        <taxon>Alphaproteobacteria</taxon>
        <taxon>Acetobacterales</taxon>
        <taxon>Acetobacteraceae</taxon>
        <taxon>Limobrevibacterium</taxon>
    </lineage>
</organism>
<dbReference type="GO" id="GO:0019262">
    <property type="term" value="P:N-acetylneuraminate catabolic process"/>
    <property type="evidence" value="ECO:0007669"/>
    <property type="project" value="TreeGrafter"/>
</dbReference>
<dbReference type="PROSITE" id="PS01161">
    <property type="entry name" value="GLC_GALNAC_ISOMERASE"/>
    <property type="match status" value="1"/>
</dbReference>
<evidence type="ECO:0000256" key="1">
    <source>
        <dbReference type="ARBA" id="ARBA00022801"/>
    </source>
</evidence>
<evidence type="ECO:0000313" key="4">
    <source>
        <dbReference type="EMBL" id="MCW3475004.1"/>
    </source>
</evidence>
<comment type="caution">
    <text evidence="4">The sequence shown here is derived from an EMBL/GenBank/DDBJ whole genome shotgun (WGS) entry which is preliminary data.</text>
</comment>